<evidence type="ECO:0000256" key="5">
    <source>
        <dbReference type="SAM" id="SignalP"/>
    </source>
</evidence>
<proteinExistence type="inferred from homology"/>
<dbReference type="RefSeq" id="XP_034110699.2">
    <property type="nucleotide sequence ID" value="XM_034254808.2"/>
</dbReference>
<dbReference type="InterPro" id="IPR013818">
    <property type="entry name" value="Lipase"/>
</dbReference>
<feature type="chain" id="PRO_5039082351" evidence="5">
    <location>
        <begin position="27"/>
        <end position="302"/>
    </location>
</feature>
<dbReference type="GO" id="GO:0017171">
    <property type="term" value="F:serine hydrolase activity"/>
    <property type="evidence" value="ECO:0007669"/>
    <property type="project" value="TreeGrafter"/>
</dbReference>
<organism evidence="7 8">
    <name type="scientific">Drosophila albomicans</name>
    <name type="common">Fruit fly</name>
    <dbReference type="NCBI Taxonomy" id="7291"/>
    <lineage>
        <taxon>Eukaryota</taxon>
        <taxon>Metazoa</taxon>
        <taxon>Ecdysozoa</taxon>
        <taxon>Arthropoda</taxon>
        <taxon>Hexapoda</taxon>
        <taxon>Insecta</taxon>
        <taxon>Pterygota</taxon>
        <taxon>Neoptera</taxon>
        <taxon>Endopterygota</taxon>
        <taxon>Diptera</taxon>
        <taxon>Brachycera</taxon>
        <taxon>Muscomorpha</taxon>
        <taxon>Ephydroidea</taxon>
        <taxon>Drosophilidae</taxon>
        <taxon>Drosophila</taxon>
    </lineage>
</organism>
<keyword evidence="3" id="KW-0964">Secreted</keyword>
<evidence type="ECO:0000313" key="8">
    <source>
        <dbReference type="RefSeq" id="XP_034110699.2"/>
    </source>
</evidence>
<dbReference type="PANTHER" id="PTHR11610">
    <property type="entry name" value="LIPASE"/>
    <property type="match status" value="1"/>
</dbReference>
<dbReference type="SUPFAM" id="SSF53474">
    <property type="entry name" value="alpha/beta-Hydrolases"/>
    <property type="match status" value="1"/>
</dbReference>
<keyword evidence="5" id="KW-0732">Signal</keyword>
<dbReference type="GO" id="GO:0016298">
    <property type="term" value="F:lipase activity"/>
    <property type="evidence" value="ECO:0007669"/>
    <property type="project" value="InterPro"/>
</dbReference>
<evidence type="ECO:0000256" key="2">
    <source>
        <dbReference type="ARBA" id="ARBA00010701"/>
    </source>
</evidence>
<gene>
    <name evidence="8" type="primary">LOC117572159</name>
</gene>
<sequence length="302" mass="32617">MRYTKVMLSCLLLAAALAVIATPATAEDSPEPGYLLYTRRNPQTPQRIEPEVETLVRSPFYALEPIVLLLPSWRSNNSAEQQSKLATALLEREACNVFALDSTESQTESQLVNSASKVIVQLHQQFDVPLAKQQLVGFAEGAHLSGAVAEQVQQLLGEQFSHIIALDPTGDSVELAHQLSAQDAAYVEVLHTNGNGLGTMTQLGDVDYYPNGGEEQPGCSSDACAHERALDLAVEMWSPANDFVCALCGSVDSMSAQNCRWSSQRMGVVATGGNTQRAAGIYFLETKSQAPFGRGAYYIGFL</sequence>
<accession>A0A6P8XDD8</accession>
<reference evidence="8" key="1">
    <citation type="submission" date="2025-08" db="UniProtKB">
        <authorList>
            <consortium name="RefSeq"/>
        </authorList>
    </citation>
    <scope>IDENTIFICATION</scope>
    <source>
        <strain evidence="8">15112-1751.03</strain>
        <tissue evidence="8">Whole Adult</tissue>
    </source>
</reference>
<dbReference type="PANTHER" id="PTHR11610:SF173">
    <property type="entry name" value="LIPASE DOMAIN-CONTAINING PROTEIN-RELATED"/>
    <property type="match status" value="1"/>
</dbReference>
<evidence type="ECO:0000256" key="4">
    <source>
        <dbReference type="RuleBase" id="RU004262"/>
    </source>
</evidence>
<name>A0A6P8XDD8_DROAB</name>
<evidence type="ECO:0000256" key="1">
    <source>
        <dbReference type="ARBA" id="ARBA00004613"/>
    </source>
</evidence>
<dbReference type="InterPro" id="IPR000734">
    <property type="entry name" value="TAG_lipase"/>
</dbReference>
<dbReference type="Pfam" id="PF00151">
    <property type="entry name" value="Lipase"/>
    <property type="match status" value="1"/>
</dbReference>
<comment type="similarity">
    <text evidence="2 4">Belongs to the AB hydrolase superfamily. Lipase family.</text>
</comment>
<dbReference type="InterPro" id="IPR029058">
    <property type="entry name" value="AB_hydrolase_fold"/>
</dbReference>
<dbReference type="AlphaFoldDB" id="A0A6P8XDD8"/>
<keyword evidence="7" id="KW-1185">Reference proteome</keyword>
<dbReference type="Gene3D" id="3.40.50.1820">
    <property type="entry name" value="alpha/beta hydrolase"/>
    <property type="match status" value="1"/>
</dbReference>
<dbReference type="GeneID" id="117572159"/>
<feature type="signal peptide" evidence="5">
    <location>
        <begin position="1"/>
        <end position="26"/>
    </location>
</feature>
<dbReference type="OrthoDB" id="199913at2759"/>
<protein>
    <submittedName>
        <fullName evidence="8">Phospholipase A1 2</fullName>
    </submittedName>
</protein>
<evidence type="ECO:0000313" key="7">
    <source>
        <dbReference type="Proteomes" id="UP000515160"/>
    </source>
</evidence>
<dbReference type="GO" id="GO:0016042">
    <property type="term" value="P:lipid catabolic process"/>
    <property type="evidence" value="ECO:0007669"/>
    <property type="project" value="TreeGrafter"/>
</dbReference>
<feature type="domain" description="Lipase" evidence="6">
    <location>
        <begin position="30"/>
        <end position="292"/>
    </location>
</feature>
<evidence type="ECO:0000259" key="6">
    <source>
        <dbReference type="Pfam" id="PF00151"/>
    </source>
</evidence>
<evidence type="ECO:0000256" key="3">
    <source>
        <dbReference type="ARBA" id="ARBA00022525"/>
    </source>
</evidence>
<dbReference type="GO" id="GO:0005615">
    <property type="term" value="C:extracellular space"/>
    <property type="evidence" value="ECO:0007669"/>
    <property type="project" value="TreeGrafter"/>
</dbReference>
<comment type="subcellular location">
    <subcellularLocation>
        <location evidence="1">Secreted</location>
    </subcellularLocation>
</comment>
<dbReference type="Proteomes" id="UP000515160">
    <property type="component" value="Chromosome 3"/>
</dbReference>